<dbReference type="GeneID" id="108070857"/>
<gene>
    <name evidence="4" type="primary">LOC108070857</name>
</gene>
<feature type="signal peptide" evidence="2">
    <location>
        <begin position="1"/>
        <end position="25"/>
    </location>
</feature>
<evidence type="ECO:0000313" key="3">
    <source>
        <dbReference type="Proteomes" id="UP001652661"/>
    </source>
</evidence>
<reference evidence="4" key="2">
    <citation type="submission" date="2025-08" db="UniProtKB">
        <authorList>
            <consortium name="RefSeq"/>
        </authorList>
    </citation>
    <scope>IDENTIFICATION</scope>
    <source>
        <strain evidence="4">14028-0561.14</strain>
        <tissue evidence="4">Whole fly</tissue>
    </source>
</reference>
<evidence type="ECO:0008006" key="5">
    <source>
        <dbReference type="Google" id="ProtNLM"/>
    </source>
</evidence>
<dbReference type="RefSeq" id="XP_017016977.1">
    <property type="nucleotide sequence ID" value="XM_017161488.3"/>
</dbReference>
<name>A0A6P4HMM6_DROKI</name>
<feature type="chain" id="PRO_5027841982" description="Metchnikowin" evidence="2">
    <location>
        <begin position="26"/>
        <end position="58"/>
    </location>
</feature>
<feature type="region of interest" description="Disordered" evidence="1">
    <location>
        <begin position="31"/>
        <end position="58"/>
    </location>
</feature>
<evidence type="ECO:0000256" key="2">
    <source>
        <dbReference type="SAM" id="SignalP"/>
    </source>
</evidence>
<evidence type="ECO:0000256" key="1">
    <source>
        <dbReference type="SAM" id="MobiDB-lite"/>
    </source>
</evidence>
<dbReference type="Proteomes" id="UP001652661">
    <property type="component" value="Chromosome 2R"/>
</dbReference>
<reference evidence="3" key="1">
    <citation type="submission" date="2025-05" db="UniProtKB">
        <authorList>
            <consortium name="RefSeq"/>
        </authorList>
    </citation>
    <scope>NUCLEOTIDE SEQUENCE [LARGE SCALE GENOMIC DNA]</scope>
    <source>
        <strain evidence="3">14028-0561.14</strain>
    </source>
</reference>
<sequence>MASTSTLIHLLGLLAIFLFVTLAAGEPFPFDERRHRGWNPRPGQMPQIPTTPPFNPYG</sequence>
<accession>A0A6P4HMM6</accession>
<dbReference type="AlphaFoldDB" id="A0A6P4HMM6"/>
<keyword evidence="3" id="KW-1185">Reference proteome</keyword>
<keyword evidence="2" id="KW-0732">Signal</keyword>
<proteinExistence type="predicted"/>
<feature type="compositionally biased region" description="Pro residues" evidence="1">
    <location>
        <begin position="49"/>
        <end position="58"/>
    </location>
</feature>
<dbReference type="OrthoDB" id="7801248at2759"/>
<evidence type="ECO:0000313" key="4">
    <source>
        <dbReference type="RefSeq" id="XP_017016977.1"/>
    </source>
</evidence>
<protein>
    <recommendedName>
        <fullName evidence="5">Metchnikowin</fullName>
    </recommendedName>
</protein>
<organism evidence="3 4">
    <name type="scientific">Drosophila kikkawai</name>
    <name type="common">Fruit fly</name>
    <dbReference type="NCBI Taxonomy" id="30033"/>
    <lineage>
        <taxon>Eukaryota</taxon>
        <taxon>Metazoa</taxon>
        <taxon>Ecdysozoa</taxon>
        <taxon>Arthropoda</taxon>
        <taxon>Hexapoda</taxon>
        <taxon>Insecta</taxon>
        <taxon>Pterygota</taxon>
        <taxon>Neoptera</taxon>
        <taxon>Endopterygota</taxon>
        <taxon>Diptera</taxon>
        <taxon>Brachycera</taxon>
        <taxon>Muscomorpha</taxon>
        <taxon>Ephydroidea</taxon>
        <taxon>Drosophilidae</taxon>
        <taxon>Drosophila</taxon>
        <taxon>Sophophora</taxon>
    </lineage>
</organism>